<keyword evidence="3" id="KW-0812">Transmembrane</keyword>
<dbReference type="GO" id="GO:0007168">
    <property type="term" value="P:receptor guanylyl cyclase signaling pathway"/>
    <property type="evidence" value="ECO:0007669"/>
    <property type="project" value="TreeGrafter"/>
</dbReference>
<dbReference type="InterPro" id="IPR011009">
    <property type="entry name" value="Kinase-like_dom_sf"/>
</dbReference>
<evidence type="ECO:0000259" key="11">
    <source>
        <dbReference type="PROSITE" id="PS50125"/>
    </source>
</evidence>
<dbReference type="InterPro" id="IPR029787">
    <property type="entry name" value="Nucleotide_cyclase"/>
</dbReference>
<evidence type="ECO:0000256" key="6">
    <source>
        <dbReference type="ARBA" id="ARBA00023136"/>
    </source>
</evidence>
<dbReference type="InterPro" id="IPR050401">
    <property type="entry name" value="Cyclic_nucleotide_synthase"/>
</dbReference>
<keyword evidence="12" id="KW-1185">Reference proteome</keyword>
<evidence type="ECO:0000256" key="8">
    <source>
        <dbReference type="ARBA" id="ARBA00023180"/>
    </source>
</evidence>
<keyword evidence="6" id="KW-0472">Membrane</keyword>
<keyword evidence="4" id="KW-0547">Nucleotide-binding</keyword>
<dbReference type="InterPro" id="IPR018297">
    <property type="entry name" value="A/G_cyclase_CS"/>
</dbReference>
<dbReference type="Proteomes" id="UP000887565">
    <property type="component" value="Unplaced"/>
</dbReference>
<name>A0A915K330_ROMCU</name>
<dbReference type="Gene3D" id="1.10.510.10">
    <property type="entry name" value="Transferase(Phosphotransferase) domain 1"/>
    <property type="match status" value="1"/>
</dbReference>
<dbReference type="GO" id="GO:0004016">
    <property type="term" value="F:adenylate cyclase activity"/>
    <property type="evidence" value="ECO:0007669"/>
    <property type="project" value="TreeGrafter"/>
</dbReference>
<dbReference type="Pfam" id="PF00211">
    <property type="entry name" value="Guanylate_cyc"/>
    <property type="match status" value="1"/>
</dbReference>
<evidence type="ECO:0000256" key="7">
    <source>
        <dbReference type="ARBA" id="ARBA00023170"/>
    </source>
</evidence>
<dbReference type="PROSITE" id="PS50125">
    <property type="entry name" value="GUANYLATE_CYCLASE_2"/>
    <property type="match status" value="1"/>
</dbReference>
<comment type="subcellular location">
    <subcellularLocation>
        <location evidence="2">Membrane</location>
        <topology evidence="2">Single-pass membrane protein</topology>
    </subcellularLocation>
</comment>
<dbReference type="SUPFAM" id="SSF55073">
    <property type="entry name" value="Nucleotide cyclase"/>
    <property type="match status" value="2"/>
</dbReference>
<dbReference type="PROSITE" id="PS00452">
    <property type="entry name" value="GUANYLATE_CYCLASE_1"/>
    <property type="match status" value="1"/>
</dbReference>
<dbReference type="GO" id="GO:0005886">
    <property type="term" value="C:plasma membrane"/>
    <property type="evidence" value="ECO:0007669"/>
    <property type="project" value="TreeGrafter"/>
</dbReference>
<dbReference type="PANTHER" id="PTHR11920:SF501">
    <property type="entry name" value="GUANYLATE CYCLASE 32E"/>
    <property type="match status" value="1"/>
</dbReference>
<evidence type="ECO:0000256" key="2">
    <source>
        <dbReference type="ARBA" id="ARBA00004167"/>
    </source>
</evidence>
<comment type="catalytic activity">
    <reaction evidence="1">
        <text>GTP = 3',5'-cyclic GMP + diphosphate</text>
        <dbReference type="Rhea" id="RHEA:13665"/>
        <dbReference type="ChEBI" id="CHEBI:33019"/>
        <dbReference type="ChEBI" id="CHEBI:37565"/>
        <dbReference type="ChEBI" id="CHEBI:57746"/>
        <dbReference type="EC" id="4.6.1.2"/>
    </reaction>
</comment>
<evidence type="ECO:0000256" key="10">
    <source>
        <dbReference type="RuleBase" id="RU000405"/>
    </source>
</evidence>
<keyword evidence="5" id="KW-1133">Transmembrane helix</keyword>
<feature type="domain" description="Guanylate cyclase" evidence="11">
    <location>
        <begin position="102"/>
        <end position="262"/>
    </location>
</feature>
<dbReference type="WBParaSite" id="nRc.2.0.1.t32238-RA">
    <property type="protein sequence ID" value="nRc.2.0.1.t32238-RA"/>
    <property type="gene ID" value="nRc.2.0.1.g32238"/>
</dbReference>
<evidence type="ECO:0000256" key="5">
    <source>
        <dbReference type="ARBA" id="ARBA00022989"/>
    </source>
</evidence>
<dbReference type="InterPro" id="IPR001054">
    <property type="entry name" value="A/G_cyclase"/>
</dbReference>
<dbReference type="AlphaFoldDB" id="A0A915K330"/>
<dbReference type="PANTHER" id="PTHR11920">
    <property type="entry name" value="GUANYLYL CYCLASE"/>
    <property type="match status" value="1"/>
</dbReference>
<evidence type="ECO:0000256" key="4">
    <source>
        <dbReference type="ARBA" id="ARBA00022741"/>
    </source>
</evidence>
<reference evidence="13" key="1">
    <citation type="submission" date="2022-11" db="UniProtKB">
        <authorList>
            <consortium name="WormBaseParasite"/>
        </authorList>
    </citation>
    <scope>IDENTIFICATION</scope>
</reference>
<comment type="similarity">
    <text evidence="10">Belongs to the adenylyl cyclase class-4/guanylyl cyclase family.</text>
</comment>
<dbReference type="SMART" id="SM00044">
    <property type="entry name" value="CYCc"/>
    <property type="match status" value="1"/>
</dbReference>
<evidence type="ECO:0000313" key="13">
    <source>
        <dbReference type="WBParaSite" id="nRc.2.0.1.t32238-RA"/>
    </source>
</evidence>
<dbReference type="GO" id="GO:0000166">
    <property type="term" value="F:nucleotide binding"/>
    <property type="evidence" value="ECO:0007669"/>
    <property type="project" value="UniProtKB-KW"/>
</dbReference>
<evidence type="ECO:0000313" key="12">
    <source>
        <dbReference type="Proteomes" id="UP000887565"/>
    </source>
</evidence>
<evidence type="ECO:0000256" key="9">
    <source>
        <dbReference type="ARBA" id="ARBA00023239"/>
    </source>
</evidence>
<dbReference type="Gene3D" id="3.30.70.1230">
    <property type="entry name" value="Nucleotide cyclase"/>
    <property type="match status" value="1"/>
</dbReference>
<dbReference type="GO" id="GO:0004383">
    <property type="term" value="F:guanylate cyclase activity"/>
    <property type="evidence" value="ECO:0007669"/>
    <property type="project" value="UniProtKB-EC"/>
</dbReference>
<evidence type="ECO:0000256" key="1">
    <source>
        <dbReference type="ARBA" id="ARBA00001436"/>
    </source>
</evidence>
<sequence>MDRIFRTLTVQRAIQIDRKLQENVLICSAPEIVRGELNINNKAVDIYQFAMIAYQIFYRKQPFEDASLSQSVPSRIQILSRMVANALKSGHQLPPEVFDSATVCFSSVVGFREITTNKKPTAIVNTLNMIYRLMDDTIANYDAYKSIDLGLSFRTFMQILCKDPQLERLLNTLFPVETVLDSYLIVSGVPTRNGNSHASYMADLSINLLKLSKKFHAPAILANHLTLRIGLNSGSVAAGVVGVTLPKYCLFGDTVNIASRVETDKIHISESVYSILESTGGYEMEKRGTVMLKLFVLK</sequence>
<dbReference type="CDD" id="cd07302">
    <property type="entry name" value="CHD"/>
    <property type="match status" value="1"/>
</dbReference>
<dbReference type="GO" id="GO:0001653">
    <property type="term" value="F:peptide receptor activity"/>
    <property type="evidence" value="ECO:0007669"/>
    <property type="project" value="TreeGrafter"/>
</dbReference>
<organism evidence="12 13">
    <name type="scientific">Romanomermis culicivorax</name>
    <name type="common">Nematode worm</name>
    <dbReference type="NCBI Taxonomy" id="13658"/>
    <lineage>
        <taxon>Eukaryota</taxon>
        <taxon>Metazoa</taxon>
        <taxon>Ecdysozoa</taxon>
        <taxon>Nematoda</taxon>
        <taxon>Enoplea</taxon>
        <taxon>Dorylaimia</taxon>
        <taxon>Mermithida</taxon>
        <taxon>Mermithoidea</taxon>
        <taxon>Mermithidae</taxon>
        <taxon>Romanomermis</taxon>
    </lineage>
</organism>
<dbReference type="SUPFAM" id="SSF56112">
    <property type="entry name" value="Protein kinase-like (PK-like)"/>
    <property type="match status" value="1"/>
</dbReference>
<evidence type="ECO:0000256" key="3">
    <source>
        <dbReference type="ARBA" id="ARBA00022692"/>
    </source>
</evidence>
<keyword evidence="9 10" id="KW-0456">Lyase</keyword>
<proteinExistence type="inferred from homology"/>
<keyword evidence="7" id="KW-0675">Receptor</keyword>
<accession>A0A915K330</accession>
<keyword evidence="8" id="KW-0325">Glycoprotein</keyword>
<protein>
    <submittedName>
        <fullName evidence="13">Guanylate cyclase domain-containing protein</fullName>
    </submittedName>
</protein>
<dbReference type="GO" id="GO:0035556">
    <property type="term" value="P:intracellular signal transduction"/>
    <property type="evidence" value="ECO:0007669"/>
    <property type="project" value="InterPro"/>
</dbReference>